<keyword evidence="2" id="KW-0646">Protease inhibitor</keyword>
<dbReference type="InterPro" id="IPR036354">
    <property type="entry name" value="Prot_inh_pot1_sf"/>
</dbReference>
<dbReference type="EMBL" id="CM000763">
    <property type="protein sequence ID" value="OQU84268.1"/>
    <property type="molecule type" value="Genomic_DNA"/>
</dbReference>
<evidence type="ECO:0000313" key="5">
    <source>
        <dbReference type="Proteomes" id="UP000000768"/>
    </source>
</evidence>
<dbReference type="Gene3D" id="3.30.10.10">
    <property type="entry name" value="Trypsin Inhibitor V, subunit A"/>
    <property type="match status" value="1"/>
</dbReference>
<gene>
    <name evidence="4" type="ORF">SORBI_3004G023733</name>
</gene>
<comment type="similarity">
    <text evidence="1">Belongs to the protease inhibitor I13 (potato type I serine protease inhibitor) family.</text>
</comment>
<dbReference type="SUPFAM" id="SSF54654">
    <property type="entry name" value="CI-2 family of serine protease inhibitors"/>
    <property type="match status" value="1"/>
</dbReference>
<dbReference type="Proteomes" id="UP000000768">
    <property type="component" value="Chromosome 4"/>
</dbReference>
<sequence length="117" mass="13475">MDRGIMLAPVATTERRRPDLVAGQPYYYLPAAEREMGREMLGPVVKTEWPELVGRPYYDAYHAIMADRPDVTITELAPLEDLPYSWPYDFTRVCIRIDNRDLTVYGGDPSYPYPRCG</sequence>
<dbReference type="GO" id="GO:0009611">
    <property type="term" value="P:response to wounding"/>
    <property type="evidence" value="ECO:0007669"/>
    <property type="project" value="InterPro"/>
</dbReference>
<evidence type="ECO:0000256" key="3">
    <source>
        <dbReference type="ARBA" id="ARBA00022900"/>
    </source>
</evidence>
<dbReference type="Pfam" id="PF00280">
    <property type="entry name" value="potato_inhibit"/>
    <property type="match status" value="1"/>
</dbReference>
<evidence type="ECO:0000313" key="4">
    <source>
        <dbReference type="EMBL" id="OQU84268.1"/>
    </source>
</evidence>
<keyword evidence="3" id="KW-0722">Serine protease inhibitor</keyword>
<accession>A0A1Z5RKL2</accession>
<evidence type="ECO:0000256" key="2">
    <source>
        <dbReference type="ARBA" id="ARBA00022690"/>
    </source>
</evidence>
<dbReference type="InParanoid" id="A0A1Z5RKL2"/>
<reference evidence="5" key="2">
    <citation type="journal article" date="2018" name="Plant J.">
        <title>The Sorghum bicolor reference genome: improved assembly, gene annotations, a transcriptome atlas, and signatures of genome organization.</title>
        <authorList>
            <person name="McCormick R.F."/>
            <person name="Truong S.K."/>
            <person name="Sreedasyam A."/>
            <person name="Jenkins J."/>
            <person name="Shu S."/>
            <person name="Sims D."/>
            <person name="Kennedy M."/>
            <person name="Amirebrahimi M."/>
            <person name="Weers B.D."/>
            <person name="McKinley B."/>
            <person name="Mattison A."/>
            <person name="Morishige D.T."/>
            <person name="Grimwood J."/>
            <person name="Schmutz J."/>
            <person name="Mullet J.E."/>
        </authorList>
    </citation>
    <scope>NUCLEOTIDE SEQUENCE [LARGE SCALE GENOMIC DNA]</scope>
    <source>
        <strain evidence="5">cv. BTx623</strain>
    </source>
</reference>
<reference evidence="4 5" key="1">
    <citation type="journal article" date="2009" name="Nature">
        <title>The Sorghum bicolor genome and the diversification of grasses.</title>
        <authorList>
            <person name="Paterson A.H."/>
            <person name="Bowers J.E."/>
            <person name="Bruggmann R."/>
            <person name="Dubchak I."/>
            <person name="Grimwood J."/>
            <person name="Gundlach H."/>
            <person name="Haberer G."/>
            <person name="Hellsten U."/>
            <person name="Mitros T."/>
            <person name="Poliakov A."/>
            <person name="Schmutz J."/>
            <person name="Spannagl M."/>
            <person name="Tang H."/>
            <person name="Wang X."/>
            <person name="Wicker T."/>
            <person name="Bharti A.K."/>
            <person name="Chapman J."/>
            <person name="Feltus F.A."/>
            <person name="Gowik U."/>
            <person name="Grigoriev I.V."/>
            <person name="Lyons E."/>
            <person name="Maher C.A."/>
            <person name="Martis M."/>
            <person name="Narechania A."/>
            <person name="Otillar R.P."/>
            <person name="Penning B.W."/>
            <person name="Salamov A.A."/>
            <person name="Wang Y."/>
            <person name="Zhang L."/>
            <person name="Carpita N.C."/>
            <person name="Freeling M."/>
            <person name="Gingle A.R."/>
            <person name="Hash C.T."/>
            <person name="Keller B."/>
            <person name="Klein P."/>
            <person name="Kresovich S."/>
            <person name="McCann M.C."/>
            <person name="Ming R."/>
            <person name="Peterson D.G."/>
            <person name="Mehboob-ur-Rahman"/>
            <person name="Ware D."/>
            <person name="Westhoff P."/>
            <person name="Mayer K.F."/>
            <person name="Messing J."/>
            <person name="Rokhsar D.S."/>
        </authorList>
    </citation>
    <scope>NUCLEOTIDE SEQUENCE [LARGE SCALE GENOMIC DNA]</scope>
    <source>
        <strain evidence="5">cv. BTx623</strain>
    </source>
</reference>
<evidence type="ECO:0000256" key="1">
    <source>
        <dbReference type="ARBA" id="ARBA00008210"/>
    </source>
</evidence>
<dbReference type="InterPro" id="IPR000864">
    <property type="entry name" value="Prot_inh_pot1"/>
</dbReference>
<proteinExistence type="inferred from homology"/>
<dbReference type="Gramene" id="OQU84268">
    <property type="protein sequence ID" value="OQU84268"/>
    <property type="gene ID" value="SORBI_3004G023733"/>
</dbReference>
<organism evidence="4 5">
    <name type="scientific">Sorghum bicolor</name>
    <name type="common">Sorghum</name>
    <name type="synonym">Sorghum vulgare</name>
    <dbReference type="NCBI Taxonomy" id="4558"/>
    <lineage>
        <taxon>Eukaryota</taxon>
        <taxon>Viridiplantae</taxon>
        <taxon>Streptophyta</taxon>
        <taxon>Embryophyta</taxon>
        <taxon>Tracheophyta</taxon>
        <taxon>Spermatophyta</taxon>
        <taxon>Magnoliopsida</taxon>
        <taxon>Liliopsida</taxon>
        <taxon>Poales</taxon>
        <taxon>Poaceae</taxon>
        <taxon>PACMAD clade</taxon>
        <taxon>Panicoideae</taxon>
        <taxon>Andropogonodae</taxon>
        <taxon>Andropogoneae</taxon>
        <taxon>Sorghinae</taxon>
        <taxon>Sorghum</taxon>
    </lineage>
</organism>
<name>A0A1Z5RKL2_SORBI</name>
<dbReference type="GO" id="GO:0004867">
    <property type="term" value="F:serine-type endopeptidase inhibitor activity"/>
    <property type="evidence" value="ECO:0007669"/>
    <property type="project" value="UniProtKB-KW"/>
</dbReference>
<keyword evidence="5" id="KW-1185">Reference proteome</keyword>
<protein>
    <submittedName>
        <fullName evidence="4">Uncharacterized protein</fullName>
    </submittedName>
</protein>
<dbReference type="AlphaFoldDB" id="A0A1Z5RKL2"/>